<dbReference type="InterPro" id="IPR039519">
    <property type="entry name" value="YokE-like_PH"/>
</dbReference>
<dbReference type="AlphaFoldDB" id="A0A2U3AGH6"/>
<feature type="domain" description="YokE-like PH" evidence="1">
    <location>
        <begin position="15"/>
        <end position="99"/>
    </location>
</feature>
<sequence length="111" mass="12813">MENLKIALDRMNPYLNRGERIQSSLLGMFNFATSTPQKGILYATNERICLFSEENFSVLDYYKIDAIESDEMISNELTLHYGGQIHKISLIEEGDTLAFNHFVLDRMEIKS</sequence>
<proteinExistence type="predicted"/>
<evidence type="ECO:0000313" key="2">
    <source>
        <dbReference type="EMBL" id="STX10490.1"/>
    </source>
</evidence>
<reference evidence="2 4" key="1">
    <citation type="submission" date="2018-06" db="EMBL/GenBank/DDBJ databases">
        <authorList>
            <consortium name="Pathogen Informatics"/>
            <person name="Doyle S."/>
        </authorList>
    </citation>
    <scope>NUCLEOTIDE SEQUENCE [LARGE SCALE GENOMIC DNA]</scope>
    <source>
        <strain evidence="2 4">NCTC10597</strain>
    </source>
</reference>
<dbReference type="EMBL" id="SNZG01000003">
    <property type="protein sequence ID" value="TDR42673.1"/>
    <property type="molecule type" value="Genomic_DNA"/>
</dbReference>
<gene>
    <name evidence="3" type="ORF">DFR61_10348</name>
    <name evidence="2" type="ORF">NCTC10597_02237</name>
</gene>
<keyword evidence="5" id="KW-1185">Reference proteome</keyword>
<dbReference type="Pfam" id="PF14470">
    <property type="entry name" value="bPH_3"/>
    <property type="match status" value="1"/>
</dbReference>
<dbReference type="EMBL" id="UGNP01000001">
    <property type="protein sequence ID" value="STX10490.1"/>
    <property type="molecule type" value="Genomic_DNA"/>
</dbReference>
<dbReference type="OrthoDB" id="5996503at2"/>
<dbReference type="Proteomes" id="UP000254330">
    <property type="component" value="Unassembled WGS sequence"/>
</dbReference>
<protein>
    <submittedName>
        <fullName evidence="3">PH (Pleckstrin Homology) domain-containing protein</fullName>
    </submittedName>
</protein>
<reference evidence="3 5" key="2">
    <citation type="submission" date="2019-03" db="EMBL/GenBank/DDBJ databases">
        <title>Genomic Encyclopedia of Type Strains, Phase IV (KMG-IV): sequencing the most valuable type-strain genomes for metagenomic binning, comparative biology and taxonomic classification.</title>
        <authorList>
            <person name="Goeker M."/>
        </authorList>
    </citation>
    <scope>NUCLEOTIDE SEQUENCE [LARGE SCALE GENOMIC DNA]</scope>
    <source>
        <strain evidence="3 5">DSM 20580</strain>
    </source>
</reference>
<dbReference type="RefSeq" id="WP_109348581.1">
    <property type="nucleotide sequence ID" value="NZ_BJUE01000005.1"/>
</dbReference>
<evidence type="ECO:0000259" key="1">
    <source>
        <dbReference type="Pfam" id="PF14470"/>
    </source>
</evidence>
<name>A0A2U3AGH6_9BACL</name>
<dbReference type="Proteomes" id="UP000294641">
    <property type="component" value="Unassembled WGS sequence"/>
</dbReference>
<comment type="caution">
    <text evidence="2">The sequence shown here is derived from an EMBL/GenBank/DDBJ whole genome shotgun (WGS) entry which is preliminary data.</text>
</comment>
<evidence type="ECO:0000313" key="4">
    <source>
        <dbReference type="Proteomes" id="UP000254330"/>
    </source>
</evidence>
<accession>A0A2U3AGH6</accession>
<evidence type="ECO:0000313" key="3">
    <source>
        <dbReference type="EMBL" id="TDR42673.1"/>
    </source>
</evidence>
<organism evidence="2 4">
    <name type="scientific">Kurthia zopfii</name>
    <dbReference type="NCBI Taxonomy" id="1650"/>
    <lineage>
        <taxon>Bacteria</taxon>
        <taxon>Bacillati</taxon>
        <taxon>Bacillota</taxon>
        <taxon>Bacilli</taxon>
        <taxon>Bacillales</taxon>
        <taxon>Caryophanaceae</taxon>
        <taxon>Kurthia</taxon>
    </lineage>
</organism>
<evidence type="ECO:0000313" key="5">
    <source>
        <dbReference type="Proteomes" id="UP000294641"/>
    </source>
</evidence>